<feature type="domain" description="HTH lacI-type" evidence="4">
    <location>
        <begin position="21"/>
        <end position="75"/>
    </location>
</feature>
<dbReference type="Gene3D" id="1.10.260.40">
    <property type="entry name" value="lambda repressor-like DNA-binding domains"/>
    <property type="match status" value="1"/>
</dbReference>
<evidence type="ECO:0000313" key="6">
    <source>
        <dbReference type="Proteomes" id="UP000433309"/>
    </source>
</evidence>
<dbReference type="Proteomes" id="UP000433309">
    <property type="component" value="Unassembled WGS sequence"/>
</dbReference>
<dbReference type="PROSITE" id="PS00356">
    <property type="entry name" value="HTH_LACI_1"/>
    <property type="match status" value="1"/>
</dbReference>
<dbReference type="InterPro" id="IPR028082">
    <property type="entry name" value="Peripla_BP_I"/>
</dbReference>
<dbReference type="InterPro" id="IPR000843">
    <property type="entry name" value="HTH_LacI"/>
</dbReference>
<keyword evidence="3" id="KW-0804">Transcription</keyword>
<gene>
    <name evidence="5" type="ORF">GJ699_23015</name>
</gene>
<keyword evidence="6" id="KW-1185">Reference proteome</keyword>
<dbReference type="EMBL" id="WKJK01000013">
    <property type="protein sequence ID" value="MRW92875.1"/>
    <property type="molecule type" value="Genomic_DNA"/>
</dbReference>
<dbReference type="CDD" id="cd01575">
    <property type="entry name" value="PBP1_GntR"/>
    <property type="match status" value="1"/>
</dbReference>
<dbReference type="InterPro" id="IPR010982">
    <property type="entry name" value="Lambda_DNA-bd_dom_sf"/>
</dbReference>
<dbReference type="PROSITE" id="PS50932">
    <property type="entry name" value="HTH_LACI_2"/>
    <property type="match status" value="1"/>
</dbReference>
<keyword evidence="2" id="KW-0238">DNA-binding</keyword>
<dbReference type="Gene3D" id="3.40.50.2300">
    <property type="match status" value="2"/>
</dbReference>
<organism evidence="5 6">
    <name type="scientific">Duganella guangzhouensis</name>
    <dbReference type="NCBI Taxonomy" id="2666084"/>
    <lineage>
        <taxon>Bacteria</taxon>
        <taxon>Pseudomonadati</taxon>
        <taxon>Pseudomonadota</taxon>
        <taxon>Betaproteobacteria</taxon>
        <taxon>Burkholderiales</taxon>
        <taxon>Oxalobacteraceae</taxon>
        <taxon>Telluria group</taxon>
        <taxon>Duganella</taxon>
    </lineage>
</organism>
<protein>
    <submittedName>
        <fullName evidence="5">Substrate-binding domain-containing protein</fullName>
    </submittedName>
</protein>
<evidence type="ECO:0000259" key="4">
    <source>
        <dbReference type="PROSITE" id="PS50932"/>
    </source>
</evidence>
<dbReference type="PANTHER" id="PTHR30146:SF33">
    <property type="entry name" value="TRANSCRIPTIONAL REGULATOR"/>
    <property type="match status" value="1"/>
</dbReference>
<evidence type="ECO:0000256" key="1">
    <source>
        <dbReference type="ARBA" id="ARBA00023015"/>
    </source>
</evidence>
<dbReference type="RefSeq" id="WP_154380707.1">
    <property type="nucleotide sequence ID" value="NZ_WKJK01000013.1"/>
</dbReference>
<sequence>MDKTEMRTLRTAGGEVPVSGATLADVARVAGVSPITVSRALNQPQLVRPNTVAKVQAAVQQTGYVKNMMAGALASSRSRLVSLVLPTISTPIFADMVQAASDHLTAAGYQVMLGLSSYEAWREELLVETILSRRPDGVILTGSLHTDSTRRRLQAAQVPVVEAWDLTPSPIDMMVGFSHEEVGHAIAQHLLERGYKRIAILAVQDPRAARRNQGLQAGLAKHGVEVAALQIMPLPSTFALGRDGMAALLASCPDVQAVVCSSDTLAHGVLTEAIARGIKVPEQLAVVGFGDLSFAAHTYPPLSTVRVDGANIGRVAAQAILDRLEGKAVGSLTDTGFQLLQRGST</sequence>
<reference evidence="5 6" key="1">
    <citation type="submission" date="2019-11" db="EMBL/GenBank/DDBJ databases">
        <title>Novel species isolated from a subtropical stream in China.</title>
        <authorList>
            <person name="Lu H."/>
        </authorList>
    </citation>
    <scope>NUCLEOTIDE SEQUENCE [LARGE SCALE GENOMIC DNA]</scope>
    <source>
        <strain evidence="5 6">FT80W</strain>
    </source>
</reference>
<dbReference type="SMART" id="SM00354">
    <property type="entry name" value="HTH_LACI"/>
    <property type="match status" value="1"/>
</dbReference>
<dbReference type="AlphaFoldDB" id="A0A6I2L3G9"/>
<dbReference type="SUPFAM" id="SSF53822">
    <property type="entry name" value="Periplasmic binding protein-like I"/>
    <property type="match status" value="1"/>
</dbReference>
<dbReference type="CDD" id="cd01392">
    <property type="entry name" value="HTH_LacI"/>
    <property type="match status" value="1"/>
</dbReference>
<dbReference type="SUPFAM" id="SSF47413">
    <property type="entry name" value="lambda repressor-like DNA-binding domains"/>
    <property type="match status" value="1"/>
</dbReference>
<evidence type="ECO:0000313" key="5">
    <source>
        <dbReference type="EMBL" id="MRW92875.1"/>
    </source>
</evidence>
<dbReference type="PANTHER" id="PTHR30146">
    <property type="entry name" value="LACI-RELATED TRANSCRIPTIONAL REPRESSOR"/>
    <property type="match status" value="1"/>
</dbReference>
<comment type="caution">
    <text evidence="5">The sequence shown here is derived from an EMBL/GenBank/DDBJ whole genome shotgun (WGS) entry which is preliminary data.</text>
</comment>
<name>A0A6I2L3G9_9BURK</name>
<keyword evidence="1" id="KW-0805">Transcription regulation</keyword>
<dbReference type="InterPro" id="IPR046335">
    <property type="entry name" value="LacI/GalR-like_sensor"/>
</dbReference>
<dbReference type="GO" id="GO:0000976">
    <property type="term" value="F:transcription cis-regulatory region binding"/>
    <property type="evidence" value="ECO:0007669"/>
    <property type="project" value="TreeGrafter"/>
</dbReference>
<dbReference type="Pfam" id="PF00356">
    <property type="entry name" value="LacI"/>
    <property type="match status" value="1"/>
</dbReference>
<evidence type="ECO:0000256" key="3">
    <source>
        <dbReference type="ARBA" id="ARBA00023163"/>
    </source>
</evidence>
<accession>A0A6I2L3G9</accession>
<evidence type="ECO:0000256" key="2">
    <source>
        <dbReference type="ARBA" id="ARBA00023125"/>
    </source>
</evidence>
<dbReference type="Pfam" id="PF13377">
    <property type="entry name" value="Peripla_BP_3"/>
    <property type="match status" value="1"/>
</dbReference>
<proteinExistence type="predicted"/>
<dbReference type="GO" id="GO:0003700">
    <property type="term" value="F:DNA-binding transcription factor activity"/>
    <property type="evidence" value="ECO:0007669"/>
    <property type="project" value="TreeGrafter"/>
</dbReference>